<proteinExistence type="inferred from homology"/>
<dbReference type="KEGG" id="pphe:PP2015_1802"/>
<comment type="similarity">
    <text evidence="1 2">Belongs to the fructosamine kinase family.</text>
</comment>
<dbReference type="PANTHER" id="PTHR12149">
    <property type="entry name" value="FRUCTOSAMINE 3 KINASE-RELATED PROTEIN"/>
    <property type="match status" value="1"/>
</dbReference>
<dbReference type="Gene3D" id="3.90.1200.10">
    <property type="match status" value="1"/>
</dbReference>
<protein>
    <submittedName>
        <fullName evidence="3">Fructosamine-3-kinase</fullName>
    </submittedName>
</protein>
<evidence type="ECO:0000313" key="4">
    <source>
        <dbReference type="Proteomes" id="UP000061457"/>
    </source>
</evidence>
<gene>
    <name evidence="3" type="ORF">PP2015_1802</name>
</gene>
<organism evidence="3 4">
    <name type="scientific">Pseudoalteromonas phenolica</name>
    <dbReference type="NCBI Taxonomy" id="161398"/>
    <lineage>
        <taxon>Bacteria</taxon>
        <taxon>Pseudomonadati</taxon>
        <taxon>Pseudomonadota</taxon>
        <taxon>Gammaproteobacteria</taxon>
        <taxon>Alteromonadales</taxon>
        <taxon>Pseudoalteromonadaceae</taxon>
        <taxon>Pseudoalteromonas</taxon>
    </lineage>
</organism>
<dbReference type="AlphaFoldDB" id="A0A0S2K2L4"/>
<dbReference type="EMBL" id="CP013187">
    <property type="protein sequence ID" value="ALO42303.1"/>
    <property type="molecule type" value="Genomic_DNA"/>
</dbReference>
<dbReference type="InterPro" id="IPR016477">
    <property type="entry name" value="Fructo-/Ketosamine-3-kinase"/>
</dbReference>
<dbReference type="PIRSF" id="PIRSF006221">
    <property type="entry name" value="Ketosamine-3-kinase"/>
    <property type="match status" value="1"/>
</dbReference>
<dbReference type="PANTHER" id="PTHR12149:SF8">
    <property type="entry name" value="PROTEIN-RIBULOSAMINE 3-KINASE"/>
    <property type="match status" value="1"/>
</dbReference>
<dbReference type="Gene3D" id="3.30.200.20">
    <property type="entry name" value="Phosphorylase Kinase, domain 1"/>
    <property type="match status" value="1"/>
</dbReference>
<keyword evidence="4" id="KW-1185">Reference proteome</keyword>
<dbReference type="GO" id="GO:0016301">
    <property type="term" value="F:kinase activity"/>
    <property type="evidence" value="ECO:0007669"/>
    <property type="project" value="UniProtKB-UniRule"/>
</dbReference>
<keyword evidence="2" id="KW-0808">Transferase</keyword>
<evidence type="ECO:0000256" key="1">
    <source>
        <dbReference type="ARBA" id="ARBA00009460"/>
    </source>
</evidence>
<dbReference type="Pfam" id="PF03881">
    <property type="entry name" value="Fructosamin_kin"/>
    <property type="match status" value="1"/>
</dbReference>
<dbReference type="SUPFAM" id="SSF56112">
    <property type="entry name" value="Protein kinase-like (PK-like)"/>
    <property type="match status" value="1"/>
</dbReference>
<reference evidence="3 4" key="1">
    <citation type="submission" date="2015-11" db="EMBL/GenBank/DDBJ databases">
        <authorList>
            <person name="Zhang Y."/>
            <person name="Guo Z."/>
        </authorList>
    </citation>
    <scope>NUCLEOTIDE SEQUENCE [LARGE SCALE GENOMIC DNA]</scope>
    <source>
        <strain evidence="3 4">KCTC 12086</strain>
    </source>
</reference>
<dbReference type="STRING" id="161398.PP2015_1802"/>
<keyword evidence="2 3" id="KW-0418">Kinase</keyword>
<dbReference type="OrthoDB" id="5291879at2"/>
<name>A0A0S2K2L4_9GAMM</name>
<dbReference type="PATRIC" id="fig|161398.10.peg.1827"/>
<evidence type="ECO:0000313" key="3">
    <source>
        <dbReference type="EMBL" id="ALO42303.1"/>
    </source>
</evidence>
<evidence type="ECO:0000256" key="2">
    <source>
        <dbReference type="PIRNR" id="PIRNR006221"/>
    </source>
</evidence>
<dbReference type="RefSeq" id="WP_058029970.1">
    <property type="nucleotide sequence ID" value="NZ_CP013187.1"/>
</dbReference>
<dbReference type="Proteomes" id="UP000061457">
    <property type="component" value="Chromosome I"/>
</dbReference>
<dbReference type="InterPro" id="IPR011009">
    <property type="entry name" value="Kinase-like_dom_sf"/>
</dbReference>
<sequence>MWQCVKQQVSTAIHTPFEITQKRVINTHSAFKHFKISDENHTFLVKVAPVDQIELFEAEKHARDTLTRDSDFIIADTITLGTSKEFAFIVLEFLEDLTSQDNWYLCGKTLAKMHVKCEQEMFGSDEDNYVIGQPQPNQWHKKWHIFFAEERLGWQLQLLSEQAINLVDIDEFVNIIKPHIPHNIAPSLLHGHFWKGNIRFYHDKPMLLDPACYYGDKLVDIATAELFATLPDNFYAGYQSICPISLPPILKDIYQLYPLLILANRFSGDYINQSKDKIKHILEQL</sequence>
<accession>A0A0S2K2L4</accession>